<dbReference type="EMBL" id="LLZH01000054">
    <property type="protein sequence ID" value="KUL39284.1"/>
    <property type="molecule type" value="Genomic_DNA"/>
</dbReference>
<accession>A0A0X3V3N4</accession>
<keyword evidence="1" id="KW-1133">Transmembrane helix</keyword>
<protein>
    <recommendedName>
        <fullName evidence="4">Bacterial transcriptional activator domain-containing protein</fullName>
    </recommendedName>
</protein>
<evidence type="ECO:0000313" key="3">
    <source>
        <dbReference type="Proteomes" id="UP000053244"/>
    </source>
</evidence>
<dbReference type="InterPro" id="IPR036388">
    <property type="entry name" value="WH-like_DNA-bd_sf"/>
</dbReference>
<dbReference type="GO" id="GO:0003677">
    <property type="term" value="F:DNA binding"/>
    <property type="evidence" value="ECO:0007669"/>
    <property type="project" value="TreeGrafter"/>
</dbReference>
<keyword evidence="1" id="KW-0472">Membrane</keyword>
<name>A0A0X3V3N4_9ACTN</name>
<feature type="transmembrane region" description="Helical" evidence="1">
    <location>
        <begin position="50"/>
        <end position="73"/>
    </location>
</feature>
<dbReference type="GO" id="GO:0006355">
    <property type="term" value="P:regulation of DNA-templated transcription"/>
    <property type="evidence" value="ECO:0007669"/>
    <property type="project" value="TreeGrafter"/>
</dbReference>
<evidence type="ECO:0000313" key="2">
    <source>
        <dbReference type="EMBL" id="KUL39284.1"/>
    </source>
</evidence>
<dbReference type="PANTHER" id="PTHR35807:SF1">
    <property type="entry name" value="TRANSCRIPTIONAL REGULATOR REDD"/>
    <property type="match status" value="1"/>
</dbReference>
<proteinExistence type="predicted"/>
<dbReference type="PANTHER" id="PTHR35807">
    <property type="entry name" value="TRANSCRIPTIONAL REGULATOR REDD-RELATED"/>
    <property type="match status" value="1"/>
</dbReference>
<evidence type="ECO:0000256" key="1">
    <source>
        <dbReference type="SAM" id="Phobius"/>
    </source>
</evidence>
<sequence length="549" mass="56764">MIRAVRAAGSVLAAIAVVAGPPVVAGFAVLHWSPRLPPLGELVDGGPPSLGQIVVLAAIPIALLWLVASGYLLRGGVRRARAQLRMPSPVQLTAGSMAGAVVLGAPAVVAVVAPAAPAVAASSAGEVVASGVELPDGAGWVPVAVGQAVATTAAAFWLRRRREYRPLSPGSDVHPLPVTVNVLTAVRTDGGSAVPLVEHVPPGGVTLSGPGARDALRGLLISLLLAGRRVVVSWADLGELLEDPYLSGPVPAGLRAVDELTDSGADEVALTVCATPGTGTWVALGADAAASRWEVGADGTIAGVRRLCVLNARAAADLFGLLTAVRPEEAPAQSRPRPRPAAARLRLLGGCELTVGGHPVIVRRSAGLQVLAYLGVHPGGATAHEIIVAIWPGLRPATITNRLYITVSELKKDFLLGTQVELIRHEHGRYRLTEAVDVDVRHLQAAIAGVQRAITTAERRRAQQVVVDGYAGEVAAGCEWPWIVPAREALRRAVLSGYVDLAEGAEPGVAVELLRAAMVVEPHNALVRERAIAVLSELGDEAAVRALQQ</sequence>
<dbReference type="Gene3D" id="1.10.10.10">
    <property type="entry name" value="Winged helix-like DNA-binding domain superfamily/Winged helix DNA-binding domain"/>
    <property type="match status" value="1"/>
</dbReference>
<keyword evidence="1" id="KW-0812">Transmembrane</keyword>
<gene>
    <name evidence="2" type="ORF">ADL15_09970</name>
</gene>
<dbReference type="AlphaFoldDB" id="A0A0X3V3N4"/>
<reference evidence="2 3" key="1">
    <citation type="submission" date="2015-10" db="EMBL/GenBank/DDBJ databases">
        <authorList>
            <person name="Gilbert D.G."/>
        </authorList>
    </citation>
    <scope>NUCLEOTIDE SEQUENCE [LARGE SCALE GENOMIC DNA]</scope>
    <source>
        <strain evidence="2 3">NRRL B-16712</strain>
    </source>
</reference>
<feature type="transmembrane region" description="Helical" evidence="1">
    <location>
        <begin position="94"/>
        <end position="119"/>
    </location>
</feature>
<evidence type="ECO:0008006" key="4">
    <source>
        <dbReference type="Google" id="ProtNLM"/>
    </source>
</evidence>
<dbReference type="Proteomes" id="UP000053244">
    <property type="component" value="Unassembled WGS sequence"/>
</dbReference>
<comment type="caution">
    <text evidence="2">The sequence shown here is derived from an EMBL/GenBank/DDBJ whole genome shotgun (WGS) entry which is preliminary data.</text>
</comment>
<feature type="transmembrane region" description="Helical" evidence="1">
    <location>
        <begin position="139"/>
        <end position="158"/>
    </location>
</feature>
<dbReference type="InterPro" id="IPR051677">
    <property type="entry name" value="AfsR-DnrI-RedD_regulator"/>
</dbReference>
<organism evidence="2 3">
    <name type="scientific">Actinoplanes awajinensis subsp. mycoplanecinus</name>
    <dbReference type="NCBI Taxonomy" id="135947"/>
    <lineage>
        <taxon>Bacteria</taxon>
        <taxon>Bacillati</taxon>
        <taxon>Actinomycetota</taxon>
        <taxon>Actinomycetes</taxon>
        <taxon>Micromonosporales</taxon>
        <taxon>Micromonosporaceae</taxon>
        <taxon>Actinoplanes</taxon>
    </lineage>
</organism>
<keyword evidence="3" id="KW-1185">Reference proteome</keyword>